<dbReference type="Proteomes" id="UP000073492">
    <property type="component" value="Unassembled WGS sequence"/>
</dbReference>
<protein>
    <submittedName>
        <fullName evidence="3">Uncharacterized protein</fullName>
    </submittedName>
</protein>
<evidence type="ECO:0000256" key="1">
    <source>
        <dbReference type="SAM" id="MobiDB-lite"/>
    </source>
</evidence>
<proteinExistence type="predicted"/>
<dbReference type="OrthoDB" id="5365739at2759"/>
<evidence type="ECO:0000313" key="3">
    <source>
        <dbReference type="EMBL" id="KXT15955.1"/>
    </source>
</evidence>
<name>A0A139IMQ8_9PEZI</name>
<keyword evidence="4" id="KW-1185">Reference proteome</keyword>
<keyword evidence="2" id="KW-0732">Signal</keyword>
<accession>A0A139IMQ8</accession>
<dbReference type="EMBL" id="LFZO01000047">
    <property type="protein sequence ID" value="KXT15955.1"/>
    <property type="molecule type" value="Genomic_DNA"/>
</dbReference>
<comment type="caution">
    <text evidence="3">The sequence shown here is derived from an EMBL/GenBank/DDBJ whole genome shotgun (WGS) entry which is preliminary data.</text>
</comment>
<sequence>MKTFTIISIVVATVYALPARSSPWLELQLGDALAESPTEAVLKSGIPDKGSKLANARHRHDVAEIKGYSYRLDTNSRSSSSDNSMYWLLTPMP</sequence>
<dbReference type="AlphaFoldDB" id="A0A139IMQ8"/>
<evidence type="ECO:0000313" key="4">
    <source>
        <dbReference type="Proteomes" id="UP000073492"/>
    </source>
</evidence>
<evidence type="ECO:0000256" key="2">
    <source>
        <dbReference type="SAM" id="SignalP"/>
    </source>
</evidence>
<reference evidence="3 4" key="1">
    <citation type="submission" date="2015-07" db="EMBL/GenBank/DDBJ databases">
        <title>Comparative genomics of the Sigatoka disease complex on banana suggests a link between parallel evolutionary changes in Pseudocercospora fijiensis and Pseudocercospora eumusae and increased virulence on the banana host.</title>
        <authorList>
            <person name="Chang T.-C."/>
            <person name="Salvucci A."/>
            <person name="Crous P.W."/>
            <person name="Stergiopoulos I."/>
        </authorList>
    </citation>
    <scope>NUCLEOTIDE SEQUENCE [LARGE SCALE GENOMIC DNA]</scope>
    <source>
        <strain evidence="3 4">CBS 116634</strain>
    </source>
</reference>
<organism evidence="3 4">
    <name type="scientific">Pseudocercospora musae</name>
    <dbReference type="NCBI Taxonomy" id="113226"/>
    <lineage>
        <taxon>Eukaryota</taxon>
        <taxon>Fungi</taxon>
        <taxon>Dikarya</taxon>
        <taxon>Ascomycota</taxon>
        <taxon>Pezizomycotina</taxon>
        <taxon>Dothideomycetes</taxon>
        <taxon>Dothideomycetidae</taxon>
        <taxon>Mycosphaerellales</taxon>
        <taxon>Mycosphaerellaceae</taxon>
        <taxon>Pseudocercospora</taxon>
    </lineage>
</organism>
<feature type="region of interest" description="Disordered" evidence="1">
    <location>
        <begin position="74"/>
        <end position="93"/>
    </location>
</feature>
<feature type="compositionally biased region" description="Low complexity" evidence="1">
    <location>
        <begin position="74"/>
        <end position="84"/>
    </location>
</feature>
<feature type="chain" id="PRO_5007297570" evidence="2">
    <location>
        <begin position="17"/>
        <end position="93"/>
    </location>
</feature>
<gene>
    <name evidence="3" type="ORF">AC579_1425</name>
</gene>
<feature type="signal peptide" evidence="2">
    <location>
        <begin position="1"/>
        <end position="16"/>
    </location>
</feature>